<dbReference type="EMBL" id="UINC01129139">
    <property type="protein sequence ID" value="SVD09332.1"/>
    <property type="molecule type" value="Genomic_DNA"/>
</dbReference>
<protein>
    <recommendedName>
        <fullName evidence="5">ABC transmembrane type-1 domain-containing protein</fullName>
    </recommendedName>
</protein>
<dbReference type="GO" id="GO:0016020">
    <property type="term" value="C:membrane"/>
    <property type="evidence" value="ECO:0007669"/>
    <property type="project" value="InterPro"/>
</dbReference>
<dbReference type="InterPro" id="IPR036640">
    <property type="entry name" value="ABC1_TM_sf"/>
</dbReference>
<feature type="domain" description="ABC transmembrane type-1" evidence="5">
    <location>
        <begin position="67"/>
        <end position="283"/>
    </location>
</feature>
<feature type="non-terminal residue" evidence="6">
    <location>
        <position position="283"/>
    </location>
</feature>
<feature type="transmembrane region" description="Helical" evidence="4">
    <location>
        <begin position="84"/>
        <end position="110"/>
    </location>
</feature>
<accession>A0A382SIE5</accession>
<gene>
    <name evidence="6" type="ORF">METZ01_LOCUS362186</name>
</gene>
<organism evidence="6">
    <name type="scientific">marine metagenome</name>
    <dbReference type="NCBI Taxonomy" id="408172"/>
    <lineage>
        <taxon>unclassified sequences</taxon>
        <taxon>metagenomes</taxon>
        <taxon>ecological metagenomes</taxon>
    </lineage>
</organism>
<reference evidence="6" key="1">
    <citation type="submission" date="2018-05" db="EMBL/GenBank/DDBJ databases">
        <authorList>
            <person name="Lanie J.A."/>
            <person name="Ng W.-L."/>
            <person name="Kazmierczak K.M."/>
            <person name="Andrzejewski T.M."/>
            <person name="Davidsen T.M."/>
            <person name="Wayne K.J."/>
            <person name="Tettelin H."/>
            <person name="Glass J.I."/>
            <person name="Rusch D."/>
            <person name="Podicherti R."/>
            <person name="Tsui H.-C.T."/>
            <person name="Winkler M.E."/>
        </authorList>
    </citation>
    <scope>NUCLEOTIDE SEQUENCE</scope>
</reference>
<evidence type="ECO:0000256" key="2">
    <source>
        <dbReference type="ARBA" id="ARBA00022989"/>
    </source>
</evidence>
<sequence length="283" mass="31989">MSSITYSKNIYINLKRLWFHLPPRRQTQIILILLVMIFTSLAEIVSIGVVIPFLGVLTNPEIIYEHLYAQKFIDLLGIGSPNELILPVTILFVAVTIISACIRLMLLYVITRLSYTTGSDLSVAIYKRTLYQNYMVHISRNSSEIINALTQKISQVIYDVINQILVLISSVILIIGIVLAIFIVDTQAAIYSIVSFSLIYFFIIKYTRNTLSKNSNKISQESTYMIKALQEGLGGIRDVLIDGTQSAYCEIYRKSDFQLRLAHGMNRFIGTSPRFIIEAAGMV</sequence>
<evidence type="ECO:0000256" key="1">
    <source>
        <dbReference type="ARBA" id="ARBA00022692"/>
    </source>
</evidence>
<evidence type="ECO:0000256" key="4">
    <source>
        <dbReference type="SAM" id="Phobius"/>
    </source>
</evidence>
<evidence type="ECO:0000259" key="5">
    <source>
        <dbReference type="PROSITE" id="PS50929"/>
    </source>
</evidence>
<dbReference type="SUPFAM" id="SSF90123">
    <property type="entry name" value="ABC transporter transmembrane region"/>
    <property type="match status" value="1"/>
</dbReference>
<keyword evidence="1 4" id="KW-0812">Transmembrane</keyword>
<evidence type="ECO:0000256" key="3">
    <source>
        <dbReference type="ARBA" id="ARBA00023136"/>
    </source>
</evidence>
<dbReference type="GO" id="GO:0140359">
    <property type="term" value="F:ABC-type transporter activity"/>
    <property type="evidence" value="ECO:0007669"/>
    <property type="project" value="InterPro"/>
</dbReference>
<dbReference type="PROSITE" id="PS50929">
    <property type="entry name" value="ABC_TM1F"/>
    <property type="match status" value="1"/>
</dbReference>
<dbReference type="Gene3D" id="1.20.1560.10">
    <property type="entry name" value="ABC transporter type 1, transmembrane domain"/>
    <property type="match status" value="1"/>
</dbReference>
<dbReference type="InterPro" id="IPR011527">
    <property type="entry name" value="ABC1_TM_dom"/>
</dbReference>
<dbReference type="Pfam" id="PF00664">
    <property type="entry name" value="ABC_membrane"/>
    <property type="match status" value="1"/>
</dbReference>
<feature type="transmembrane region" description="Helical" evidence="4">
    <location>
        <begin position="160"/>
        <end position="183"/>
    </location>
</feature>
<dbReference type="AlphaFoldDB" id="A0A382SIE5"/>
<feature type="transmembrane region" description="Helical" evidence="4">
    <location>
        <begin position="189"/>
        <end position="207"/>
    </location>
</feature>
<keyword evidence="2 4" id="KW-1133">Transmembrane helix</keyword>
<evidence type="ECO:0000313" key="6">
    <source>
        <dbReference type="EMBL" id="SVD09332.1"/>
    </source>
</evidence>
<dbReference type="GO" id="GO:0005524">
    <property type="term" value="F:ATP binding"/>
    <property type="evidence" value="ECO:0007669"/>
    <property type="project" value="InterPro"/>
</dbReference>
<name>A0A382SIE5_9ZZZZ</name>
<proteinExistence type="predicted"/>
<keyword evidence="3 4" id="KW-0472">Membrane</keyword>
<feature type="transmembrane region" description="Helical" evidence="4">
    <location>
        <begin position="29"/>
        <end position="54"/>
    </location>
</feature>